<dbReference type="EMBL" id="BQNB010016212">
    <property type="protein sequence ID" value="GJT49139.1"/>
    <property type="molecule type" value="Genomic_DNA"/>
</dbReference>
<protein>
    <recommendedName>
        <fullName evidence="3">Secreted protein</fullName>
    </recommendedName>
</protein>
<organism evidence="1 2">
    <name type="scientific">Tanacetum coccineum</name>
    <dbReference type="NCBI Taxonomy" id="301880"/>
    <lineage>
        <taxon>Eukaryota</taxon>
        <taxon>Viridiplantae</taxon>
        <taxon>Streptophyta</taxon>
        <taxon>Embryophyta</taxon>
        <taxon>Tracheophyta</taxon>
        <taxon>Spermatophyta</taxon>
        <taxon>Magnoliopsida</taxon>
        <taxon>eudicotyledons</taxon>
        <taxon>Gunneridae</taxon>
        <taxon>Pentapetalae</taxon>
        <taxon>asterids</taxon>
        <taxon>campanulids</taxon>
        <taxon>Asterales</taxon>
        <taxon>Asteraceae</taxon>
        <taxon>Asteroideae</taxon>
        <taxon>Anthemideae</taxon>
        <taxon>Anthemidinae</taxon>
        <taxon>Tanacetum</taxon>
    </lineage>
</organism>
<proteinExistence type="predicted"/>
<name>A0ABQ5EE05_9ASTR</name>
<evidence type="ECO:0000313" key="2">
    <source>
        <dbReference type="Proteomes" id="UP001151760"/>
    </source>
</evidence>
<reference evidence="1" key="1">
    <citation type="journal article" date="2022" name="Int. J. Mol. Sci.">
        <title>Draft Genome of Tanacetum Coccineum: Genomic Comparison of Closely Related Tanacetum-Family Plants.</title>
        <authorList>
            <person name="Yamashiro T."/>
            <person name="Shiraishi A."/>
            <person name="Nakayama K."/>
            <person name="Satake H."/>
        </authorList>
    </citation>
    <scope>NUCLEOTIDE SEQUENCE</scope>
</reference>
<reference evidence="1" key="2">
    <citation type="submission" date="2022-01" db="EMBL/GenBank/DDBJ databases">
        <authorList>
            <person name="Yamashiro T."/>
            <person name="Shiraishi A."/>
            <person name="Satake H."/>
            <person name="Nakayama K."/>
        </authorList>
    </citation>
    <scope>NUCLEOTIDE SEQUENCE</scope>
</reference>
<gene>
    <name evidence="1" type="ORF">Tco_0975296</name>
</gene>
<sequence>MLCCCGGGESGQVVVVVVVVAVKIGSGPARATRLSPGSGLAWSIGMNICSGGGRDSGFYQRISVSPPLFVLSDSSPVSASAGDGESRTIFADVSSCGYAEVPVDASSVVGVCLWNINWSVVLSLGLLQG</sequence>
<keyword evidence="2" id="KW-1185">Reference proteome</keyword>
<evidence type="ECO:0008006" key="3">
    <source>
        <dbReference type="Google" id="ProtNLM"/>
    </source>
</evidence>
<evidence type="ECO:0000313" key="1">
    <source>
        <dbReference type="EMBL" id="GJT49139.1"/>
    </source>
</evidence>
<comment type="caution">
    <text evidence="1">The sequence shown here is derived from an EMBL/GenBank/DDBJ whole genome shotgun (WGS) entry which is preliminary data.</text>
</comment>
<accession>A0ABQ5EE05</accession>
<dbReference type="Proteomes" id="UP001151760">
    <property type="component" value="Unassembled WGS sequence"/>
</dbReference>